<dbReference type="AlphaFoldDB" id="A0A369CJV9"/>
<dbReference type="Gene3D" id="3.90.1150.10">
    <property type="entry name" value="Aspartate Aminotransferase, domain 1"/>
    <property type="match status" value="1"/>
</dbReference>
<keyword evidence="4" id="KW-1185">Reference proteome</keyword>
<dbReference type="SUPFAM" id="SSF53383">
    <property type="entry name" value="PLP-dependent transferases"/>
    <property type="match status" value="1"/>
</dbReference>
<evidence type="ECO:0000313" key="3">
    <source>
        <dbReference type="EMBL" id="RCX32134.1"/>
    </source>
</evidence>
<gene>
    <name evidence="3" type="ORF">DFQ59_102487</name>
</gene>
<keyword evidence="1" id="KW-0663">Pyridoxal phosphate</keyword>
<accession>A0A369CJV9</accession>
<dbReference type="PANTHER" id="PTHR43586">
    <property type="entry name" value="CYSTEINE DESULFURASE"/>
    <property type="match status" value="1"/>
</dbReference>
<feature type="domain" description="Aminotransferase class V" evidence="2">
    <location>
        <begin position="16"/>
        <end position="346"/>
    </location>
</feature>
<dbReference type="OrthoDB" id="9764293at2"/>
<keyword evidence="3" id="KW-0456">Lyase</keyword>
<name>A0A369CJV9_9GAMM</name>
<dbReference type="InterPro" id="IPR015421">
    <property type="entry name" value="PyrdxlP-dep_Trfase_major"/>
</dbReference>
<dbReference type="GO" id="GO:0016829">
    <property type="term" value="F:lyase activity"/>
    <property type="evidence" value="ECO:0007669"/>
    <property type="project" value="UniProtKB-KW"/>
</dbReference>
<dbReference type="RefSeq" id="WP_114278947.1">
    <property type="nucleotide sequence ID" value="NZ_QPJY01000002.1"/>
</dbReference>
<dbReference type="PANTHER" id="PTHR43586:SF15">
    <property type="entry name" value="BLR3095 PROTEIN"/>
    <property type="match status" value="1"/>
</dbReference>
<evidence type="ECO:0000313" key="4">
    <source>
        <dbReference type="Proteomes" id="UP000252707"/>
    </source>
</evidence>
<proteinExistence type="predicted"/>
<protein>
    <submittedName>
        <fullName evidence="3">Selenocysteine lyase/cysteine desulfurase</fullName>
    </submittedName>
</protein>
<sequence>MPVDLAFEFPQQSGLVYLNHAAVAPWPRRTYEAVRDFAAENMSQGARDYPEWMRVEARLREELRTLINAGSAADIALLKNTSEGLSLVAHGLEWRPGDNVVTSDQEFPSNRIPWQSLSRRGVTLREADLHAGPSPEEALLALVDERTRLLTISSVQYASGLRLDLERLGAACRERGVLFCVDAIQSVGALVTDVQAIQADFLVADGHKWMLGPEGVALFWCRPELRERLTLHEYGWHMVAHPGDYTRHDWDIAADARRFECGSPNMLGIHALAASVSLLLDHGMESVERELLANSCYLAERIQAMDRYRLLTGISPKCRSGILTFAPVDGDPAQLHRHLMDQGVICAQRGGGVRFSPHFYTPRPVLDRALELLAEY</sequence>
<dbReference type="EMBL" id="QPJY01000002">
    <property type="protein sequence ID" value="RCX32134.1"/>
    <property type="molecule type" value="Genomic_DNA"/>
</dbReference>
<evidence type="ECO:0000259" key="2">
    <source>
        <dbReference type="Pfam" id="PF00266"/>
    </source>
</evidence>
<dbReference type="InterPro" id="IPR015422">
    <property type="entry name" value="PyrdxlP-dep_Trfase_small"/>
</dbReference>
<evidence type="ECO:0000256" key="1">
    <source>
        <dbReference type="ARBA" id="ARBA00022898"/>
    </source>
</evidence>
<organism evidence="3 4">
    <name type="scientific">Thioalbus denitrificans</name>
    <dbReference type="NCBI Taxonomy" id="547122"/>
    <lineage>
        <taxon>Bacteria</taxon>
        <taxon>Pseudomonadati</taxon>
        <taxon>Pseudomonadota</taxon>
        <taxon>Gammaproteobacteria</taxon>
        <taxon>Chromatiales</taxon>
        <taxon>Ectothiorhodospiraceae</taxon>
        <taxon>Thioalbus</taxon>
    </lineage>
</organism>
<dbReference type="InterPro" id="IPR000192">
    <property type="entry name" value="Aminotrans_V_dom"/>
</dbReference>
<dbReference type="Gene3D" id="3.40.640.10">
    <property type="entry name" value="Type I PLP-dependent aspartate aminotransferase-like (Major domain)"/>
    <property type="match status" value="1"/>
</dbReference>
<reference evidence="3 4" key="1">
    <citation type="submission" date="2018-07" db="EMBL/GenBank/DDBJ databases">
        <title>Genomic Encyclopedia of Type Strains, Phase IV (KMG-IV): sequencing the most valuable type-strain genomes for metagenomic binning, comparative biology and taxonomic classification.</title>
        <authorList>
            <person name="Goeker M."/>
        </authorList>
    </citation>
    <scope>NUCLEOTIDE SEQUENCE [LARGE SCALE GENOMIC DNA]</scope>
    <source>
        <strain evidence="3 4">DSM 26407</strain>
    </source>
</reference>
<dbReference type="Proteomes" id="UP000252707">
    <property type="component" value="Unassembled WGS sequence"/>
</dbReference>
<comment type="caution">
    <text evidence="3">The sequence shown here is derived from an EMBL/GenBank/DDBJ whole genome shotgun (WGS) entry which is preliminary data.</text>
</comment>
<dbReference type="InterPro" id="IPR015424">
    <property type="entry name" value="PyrdxlP-dep_Trfase"/>
</dbReference>
<dbReference type="Pfam" id="PF00266">
    <property type="entry name" value="Aminotran_5"/>
    <property type="match status" value="1"/>
</dbReference>